<evidence type="ECO:0000256" key="7">
    <source>
        <dbReference type="ARBA" id="ARBA00023136"/>
    </source>
</evidence>
<dbReference type="AlphaFoldDB" id="A0A096C7A0"/>
<dbReference type="NCBIfam" id="TIGR03426">
    <property type="entry name" value="shape_MreD"/>
    <property type="match status" value="1"/>
</dbReference>
<dbReference type="GO" id="GO:0008360">
    <property type="term" value="P:regulation of cell shape"/>
    <property type="evidence" value="ECO:0007669"/>
    <property type="project" value="UniProtKB-KW"/>
</dbReference>
<accession>A0A096C7A0</accession>
<protein>
    <submittedName>
        <fullName evidence="9">Rod shape-determining protein MreD</fullName>
    </submittedName>
</protein>
<feature type="transmembrane region" description="Helical" evidence="8">
    <location>
        <begin position="20"/>
        <end position="44"/>
    </location>
</feature>
<evidence type="ECO:0000256" key="6">
    <source>
        <dbReference type="ARBA" id="ARBA00022989"/>
    </source>
</evidence>
<gene>
    <name evidence="9" type="ORF">HMPREF0661_04570</name>
</gene>
<organism evidence="9 10">
    <name type="scientific">Prevotella melaninogenica DNF00666</name>
    <dbReference type="NCBI Taxonomy" id="1401073"/>
    <lineage>
        <taxon>Bacteria</taxon>
        <taxon>Pseudomonadati</taxon>
        <taxon>Bacteroidota</taxon>
        <taxon>Bacteroidia</taxon>
        <taxon>Bacteroidales</taxon>
        <taxon>Prevotellaceae</taxon>
        <taxon>Prevotella</taxon>
    </lineage>
</organism>
<dbReference type="Proteomes" id="UP000029578">
    <property type="component" value="Unassembled WGS sequence"/>
</dbReference>
<evidence type="ECO:0000256" key="8">
    <source>
        <dbReference type="SAM" id="Phobius"/>
    </source>
</evidence>
<dbReference type="EMBL" id="JRNS01000251">
    <property type="protein sequence ID" value="KGF50777.1"/>
    <property type="molecule type" value="Genomic_DNA"/>
</dbReference>
<evidence type="ECO:0000256" key="4">
    <source>
        <dbReference type="ARBA" id="ARBA00022692"/>
    </source>
</evidence>
<evidence type="ECO:0000256" key="2">
    <source>
        <dbReference type="ARBA" id="ARBA00007776"/>
    </source>
</evidence>
<feature type="transmembrane region" description="Helical" evidence="8">
    <location>
        <begin position="140"/>
        <end position="160"/>
    </location>
</feature>
<dbReference type="RefSeq" id="WP_036863643.1">
    <property type="nucleotide sequence ID" value="NZ_JRNS01000251.1"/>
</dbReference>
<feature type="transmembrane region" description="Helical" evidence="8">
    <location>
        <begin position="74"/>
        <end position="93"/>
    </location>
</feature>
<evidence type="ECO:0000313" key="9">
    <source>
        <dbReference type="EMBL" id="KGF50777.1"/>
    </source>
</evidence>
<comment type="subcellular location">
    <subcellularLocation>
        <location evidence="1">Cell membrane</location>
        <topology evidence="1">Multi-pass membrane protein</topology>
    </subcellularLocation>
</comment>
<reference evidence="9 10" key="1">
    <citation type="submission" date="2014-07" db="EMBL/GenBank/DDBJ databases">
        <authorList>
            <person name="McCorrison J."/>
            <person name="Sanka R."/>
            <person name="Torralba M."/>
            <person name="Gillis M."/>
            <person name="Haft D.H."/>
            <person name="Methe B."/>
            <person name="Sutton G."/>
            <person name="Nelson K.E."/>
        </authorList>
    </citation>
    <scope>NUCLEOTIDE SEQUENCE [LARGE SCALE GENOMIC DNA]</scope>
    <source>
        <strain evidence="9 10">DNF00666</strain>
    </source>
</reference>
<feature type="transmembrane region" description="Helical" evidence="8">
    <location>
        <begin position="113"/>
        <end position="134"/>
    </location>
</feature>
<name>A0A096C7A0_9BACT</name>
<evidence type="ECO:0000256" key="1">
    <source>
        <dbReference type="ARBA" id="ARBA00004651"/>
    </source>
</evidence>
<sequence length="166" mass="18953">MNIDFLKRLLWFAVLTVAQVFVLNHIHLFAVATPLLYIYFILLFPRNYPQWAMLIWAFLMGLTIDTFSNTPGVASASLTLIAALQPYVLQLFIPRDSSDNFQAGMDTLSIPQYTGYVAILTLIYSVVFFSLEMFSFFNVLEWLLCIGGSSLLTLILILVVENVRRR</sequence>
<comment type="caution">
    <text evidence="9">The sequence shown here is derived from an EMBL/GenBank/DDBJ whole genome shotgun (WGS) entry which is preliminary data.</text>
</comment>
<evidence type="ECO:0000256" key="3">
    <source>
        <dbReference type="ARBA" id="ARBA00022475"/>
    </source>
</evidence>
<feature type="transmembrane region" description="Helical" evidence="8">
    <location>
        <begin position="51"/>
        <end position="68"/>
    </location>
</feature>
<keyword evidence="6 8" id="KW-1133">Transmembrane helix</keyword>
<comment type="similarity">
    <text evidence="2">Belongs to the MreD family.</text>
</comment>
<keyword evidence="5" id="KW-0133">Cell shape</keyword>
<keyword evidence="4 8" id="KW-0812">Transmembrane</keyword>
<dbReference type="InterPro" id="IPR007227">
    <property type="entry name" value="Cell_shape_determining_MreD"/>
</dbReference>
<keyword evidence="3" id="KW-1003">Cell membrane</keyword>
<evidence type="ECO:0000256" key="5">
    <source>
        <dbReference type="ARBA" id="ARBA00022960"/>
    </source>
</evidence>
<dbReference type="GO" id="GO:0005886">
    <property type="term" value="C:plasma membrane"/>
    <property type="evidence" value="ECO:0007669"/>
    <property type="project" value="UniProtKB-SubCell"/>
</dbReference>
<keyword evidence="7 8" id="KW-0472">Membrane</keyword>
<proteinExistence type="inferred from homology"/>
<evidence type="ECO:0000313" key="10">
    <source>
        <dbReference type="Proteomes" id="UP000029578"/>
    </source>
</evidence>